<reference evidence="1 2" key="1">
    <citation type="submission" date="2018-06" db="EMBL/GenBank/DDBJ databases">
        <title>Complete Genomes of Monosporascus.</title>
        <authorList>
            <person name="Robinson A.J."/>
            <person name="Natvig D.O."/>
        </authorList>
    </citation>
    <scope>NUCLEOTIDE SEQUENCE [LARGE SCALE GENOMIC DNA]</scope>
    <source>
        <strain evidence="1 2">CBS 110550</strain>
    </source>
</reference>
<dbReference type="OrthoDB" id="4637685at2759"/>
<gene>
    <name evidence="1" type="ORF">DL764_004172</name>
</gene>
<evidence type="ECO:0000313" key="2">
    <source>
        <dbReference type="Proteomes" id="UP000293360"/>
    </source>
</evidence>
<organism evidence="1 2">
    <name type="scientific">Monosporascus ibericus</name>
    <dbReference type="NCBI Taxonomy" id="155417"/>
    <lineage>
        <taxon>Eukaryota</taxon>
        <taxon>Fungi</taxon>
        <taxon>Dikarya</taxon>
        <taxon>Ascomycota</taxon>
        <taxon>Pezizomycotina</taxon>
        <taxon>Sordariomycetes</taxon>
        <taxon>Xylariomycetidae</taxon>
        <taxon>Xylariales</taxon>
        <taxon>Xylariales incertae sedis</taxon>
        <taxon>Monosporascus</taxon>
    </lineage>
</organism>
<dbReference type="AlphaFoldDB" id="A0A4Q4TFL0"/>
<name>A0A4Q4TFL0_9PEZI</name>
<evidence type="ECO:0000313" key="1">
    <source>
        <dbReference type="EMBL" id="RYP04902.1"/>
    </source>
</evidence>
<proteinExistence type="predicted"/>
<dbReference type="Proteomes" id="UP000293360">
    <property type="component" value="Unassembled WGS sequence"/>
</dbReference>
<keyword evidence="2" id="KW-1185">Reference proteome</keyword>
<protein>
    <submittedName>
        <fullName evidence="1">Uncharacterized protein</fullName>
    </submittedName>
</protein>
<sequence>MTVVVIRATSSSPISRTECHAPMTFRCSGNPGLFTRDHRERFPGSSSLSSHDKTGSSRFNCRRVLRLKVDLFERARNHIHNSRNIDEVFVHAVNAFIGICEALDSEGGLGCSDDLLGQIDEFVVELKEEAHFGPWNYRALEGLFAAYSKVFQPNTPRHMYTLGALWGAIDIKLRARLMTGLSKELDRHSQRSNIQGMYRALTDMNMI</sequence>
<comment type="caution">
    <text evidence="1">The sequence shown here is derived from an EMBL/GenBank/DDBJ whole genome shotgun (WGS) entry which is preliminary data.</text>
</comment>
<accession>A0A4Q4TFL0</accession>
<dbReference type="EMBL" id="QJNU01000190">
    <property type="protein sequence ID" value="RYP04902.1"/>
    <property type="molecule type" value="Genomic_DNA"/>
</dbReference>